<dbReference type="PANTHER" id="PTHR13158:SF5">
    <property type="entry name" value="NAD KINASE 2, MITOCHONDRIAL"/>
    <property type="match status" value="1"/>
</dbReference>
<name>A0A8T1UIV1_9STRA</name>
<dbReference type="VEuPathDB" id="FungiDB:PC110_g7009"/>
<dbReference type="EMBL" id="JAENGZ010000279">
    <property type="protein sequence ID" value="KAG6963202.1"/>
    <property type="molecule type" value="Genomic_DNA"/>
</dbReference>
<feature type="region of interest" description="Disordered" evidence="1">
    <location>
        <begin position="661"/>
        <end position="700"/>
    </location>
</feature>
<sequence length="1034" mass="116774">MKVETTISDLLMKCEEQGVHLPESPWQALRETIAALRSTKHHGLGYLQIPKAFDQLKSKYNEDADALKTETAAPRVVHRQKRALMDDMPKRNHRNMILDSDSDSDETSALIADIMSPVASSKKKTTKYPKKSRIQEQVQATPAVKDENQPLVDQLVQLGEHEMTHGYTQRGLARFRAAKEICNSQIVITSGAQAKKLDHVGPAAATKVDQLLNEGLAAALSEYDGDDEALPVNLTDAQDELQQKYGLELAWKQHLENEEGKRQRRRQSRQKKSIIPTKDPRLSNFAMVPEVPPLKDQVGAVVSTDGDEQSAQGSKSKGGVMTPSKRPSASQEQQNAPMKVAKKAKNARELIVPEASNESEEKQPSTEKKPAAGQDGGAGSREQGVGELLDLEDYDEEGSGVSSDEEFALLFAGEFKHRHSSNWRLTDRGRRQAAAAGDWLKRNKFAHFDRYLVSEYLRAMETAGRMGLPGARWYAEMLIRERDWGAMDLMSEQERFVKMQDELKRRELNRFYYAPPGGESLAAVAQRADRLLGILNHECHGKRAIVVAHGEVIWAMRTRLERMSQDTFIELQESGRMVDQIHNGHILHYTRKDPLTGKMAPYFTHVRSVCPWNEKLSPKGWMKINRPVYDNELLLATAERVPRMIISEEYLEKTYNGAKPLSEGDVTPDVLSHSTSLDQASASTETATITEESSRKEERQTPLLIPGKPMLNLKKVVVVKKMSRFQHEAELYGNTGEALRKQMSMRGFVHDRLKASHEHHIEAVDEITSSFKDRDIKVKVVSANQLTHEAVEGTDMIFSAGGDDPKRSEGNLCCYKVDNVTHRFSTALDRLLEGDFKWRLRQRIRVGMVNQDGYWYELPRYALNEVFIAESDASRPSHYNIGIDQHQRESHRSSGILMCTGTVVLFQCQIYREQVATVLSAMDHTHTNETVTELTESINKQNVFPEDSRDMGYVVREPIINATFGDIRFRRGKARRVSMRSLGWDMKVNIDGIYSVPLDYGVQAVMKIVDEPKYVLRTVDFSPLPGSAPKKKIF</sequence>
<feature type="region of interest" description="Disordered" evidence="1">
    <location>
        <begin position="121"/>
        <end position="142"/>
    </location>
</feature>
<dbReference type="InterPro" id="IPR013078">
    <property type="entry name" value="His_Pase_superF_clade-1"/>
</dbReference>
<dbReference type="GO" id="GO:0019674">
    <property type="term" value="P:NAD+ metabolic process"/>
    <property type="evidence" value="ECO:0007669"/>
    <property type="project" value="TreeGrafter"/>
</dbReference>
<evidence type="ECO:0000313" key="4">
    <source>
        <dbReference type="Proteomes" id="UP000688947"/>
    </source>
</evidence>
<dbReference type="SMART" id="SM00855">
    <property type="entry name" value="PGAM"/>
    <property type="match status" value="1"/>
</dbReference>
<organism evidence="3 4">
    <name type="scientific">Phytophthora cactorum</name>
    <dbReference type="NCBI Taxonomy" id="29920"/>
    <lineage>
        <taxon>Eukaryota</taxon>
        <taxon>Sar</taxon>
        <taxon>Stramenopiles</taxon>
        <taxon>Oomycota</taxon>
        <taxon>Peronosporomycetes</taxon>
        <taxon>Peronosporales</taxon>
        <taxon>Peronosporaceae</taxon>
        <taxon>Phytophthora</taxon>
    </lineage>
</organism>
<comment type="caution">
    <text evidence="3">The sequence shown here is derived from an EMBL/GenBank/DDBJ whole genome shotgun (WGS) entry which is preliminary data.</text>
</comment>
<gene>
    <name evidence="3" type="ORF">JG687_00006707</name>
</gene>
<protein>
    <recommendedName>
        <fullName evidence="2">Crossover junction endonuclease MUS81-like HHH domain-containing protein</fullName>
    </recommendedName>
</protein>
<feature type="region of interest" description="Disordered" evidence="1">
    <location>
        <begin position="301"/>
        <end position="382"/>
    </location>
</feature>
<feature type="compositionally biased region" description="Basic and acidic residues" evidence="1">
    <location>
        <begin position="359"/>
        <end position="370"/>
    </location>
</feature>
<dbReference type="Proteomes" id="UP000688947">
    <property type="component" value="Unassembled WGS sequence"/>
</dbReference>
<feature type="compositionally biased region" description="Low complexity" evidence="1">
    <location>
        <begin position="680"/>
        <end position="691"/>
    </location>
</feature>
<dbReference type="OrthoDB" id="354304at2759"/>
<dbReference type="AlphaFoldDB" id="A0A8T1UIV1"/>
<feature type="compositionally biased region" description="Polar residues" evidence="1">
    <location>
        <begin position="325"/>
        <end position="336"/>
    </location>
</feature>
<dbReference type="GO" id="GO:0003951">
    <property type="term" value="F:NAD+ kinase activity"/>
    <property type="evidence" value="ECO:0007669"/>
    <property type="project" value="TreeGrafter"/>
</dbReference>
<dbReference type="CDD" id="cd07067">
    <property type="entry name" value="HP_PGM_like"/>
    <property type="match status" value="1"/>
</dbReference>
<evidence type="ECO:0000256" key="1">
    <source>
        <dbReference type="SAM" id="MobiDB-lite"/>
    </source>
</evidence>
<evidence type="ECO:0000259" key="2">
    <source>
        <dbReference type="Pfam" id="PF14716"/>
    </source>
</evidence>
<accession>A0A8T1UIV1</accession>
<feature type="domain" description="Crossover junction endonuclease MUS81-like HHH" evidence="2">
    <location>
        <begin position="147"/>
        <end position="215"/>
    </location>
</feature>
<feature type="compositionally biased region" description="Basic residues" evidence="1">
    <location>
        <begin position="262"/>
        <end position="272"/>
    </location>
</feature>
<dbReference type="VEuPathDB" id="FungiDB:PC110_g7012"/>
<dbReference type="GO" id="GO:0005739">
    <property type="term" value="C:mitochondrion"/>
    <property type="evidence" value="ECO:0007669"/>
    <property type="project" value="TreeGrafter"/>
</dbReference>
<feature type="region of interest" description="Disordered" evidence="1">
    <location>
        <begin position="256"/>
        <end position="285"/>
    </location>
</feature>
<feature type="compositionally biased region" description="Basic residues" evidence="1">
    <location>
        <begin position="121"/>
        <end position="132"/>
    </location>
</feature>
<dbReference type="Pfam" id="PF00300">
    <property type="entry name" value="His_Phos_1"/>
    <property type="match status" value="1"/>
</dbReference>
<dbReference type="PANTHER" id="PTHR13158">
    <property type="match status" value="1"/>
</dbReference>
<dbReference type="Pfam" id="PF14716">
    <property type="entry name" value="HHH_8"/>
    <property type="match status" value="1"/>
</dbReference>
<evidence type="ECO:0000313" key="3">
    <source>
        <dbReference type="EMBL" id="KAG6963202.1"/>
    </source>
</evidence>
<proteinExistence type="predicted"/>
<reference evidence="3" key="1">
    <citation type="submission" date="2021-01" db="EMBL/GenBank/DDBJ databases">
        <title>Phytophthora aleatoria, a newly-described species from Pinus radiata is distinct from Phytophthora cactorum isolates based on comparative genomics.</title>
        <authorList>
            <person name="Mcdougal R."/>
            <person name="Panda P."/>
            <person name="Williams N."/>
            <person name="Studholme D.J."/>
        </authorList>
    </citation>
    <scope>NUCLEOTIDE SEQUENCE</scope>
    <source>
        <strain evidence="3">NZFS 3830</strain>
    </source>
</reference>
<dbReference type="InterPro" id="IPR010996">
    <property type="entry name" value="HHH_MUS81"/>
</dbReference>